<name>A0A5C6SW05_FUSOC</name>
<sequence length="53" mass="5830">MTCRGLLFLDQGPNMPARYFDATKRGRQKVPFALHHGGWGNTNGTCSALVHSL</sequence>
<dbReference type="Proteomes" id="UP000321331">
    <property type="component" value="Unassembled WGS sequence"/>
</dbReference>
<evidence type="ECO:0000313" key="2">
    <source>
        <dbReference type="Proteomes" id="UP000321331"/>
    </source>
</evidence>
<accession>A0A5C6SW05</accession>
<protein>
    <submittedName>
        <fullName evidence="1">Uncharacterized protein</fullName>
    </submittedName>
</protein>
<organism evidence="1 2">
    <name type="scientific">Fusarium oxysporum f. sp. cubense</name>
    <dbReference type="NCBI Taxonomy" id="61366"/>
    <lineage>
        <taxon>Eukaryota</taxon>
        <taxon>Fungi</taxon>
        <taxon>Dikarya</taxon>
        <taxon>Ascomycota</taxon>
        <taxon>Pezizomycotina</taxon>
        <taxon>Sordariomycetes</taxon>
        <taxon>Hypocreomycetidae</taxon>
        <taxon>Hypocreales</taxon>
        <taxon>Nectriaceae</taxon>
        <taxon>Fusarium</taxon>
        <taxon>Fusarium oxysporum species complex</taxon>
    </lineage>
</organism>
<gene>
    <name evidence="1" type="ORF">FocTR4_00015299</name>
</gene>
<dbReference type="AlphaFoldDB" id="A0A5C6SW05"/>
<reference evidence="1 2" key="1">
    <citation type="submission" date="2019-07" db="EMBL/GenBank/DDBJ databases">
        <title>The First High-Quality Draft Genome Sequence of the Causal Agent of the Current Panama Disease Epidemic.</title>
        <authorList>
            <person name="Warmington R.J."/>
            <person name="Kay W."/>
            <person name="Jeffries A."/>
            <person name="Bebber D."/>
            <person name="Moore K."/>
            <person name="Studholme D.J."/>
        </authorList>
    </citation>
    <scope>NUCLEOTIDE SEQUENCE [LARGE SCALE GENOMIC DNA]</scope>
    <source>
        <strain evidence="1 2">TR4</strain>
    </source>
</reference>
<evidence type="ECO:0000313" key="1">
    <source>
        <dbReference type="EMBL" id="TXC02813.1"/>
    </source>
</evidence>
<proteinExistence type="predicted"/>
<dbReference type="EMBL" id="VMNF01000008">
    <property type="protein sequence ID" value="TXC02813.1"/>
    <property type="molecule type" value="Genomic_DNA"/>
</dbReference>
<comment type="caution">
    <text evidence="1">The sequence shown here is derived from an EMBL/GenBank/DDBJ whole genome shotgun (WGS) entry which is preliminary data.</text>
</comment>